<accession>A0ABQ2B827</accession>
<evidence type="ECO:0000259" key="4">
    <source>
        <dbReference type="Pfam" id="PF22725"/>
    </source>
</evidence>
<reference evidence="6" key="1">
    <citation type="journal article" date="2019" name="Int. J. Syst. Evol. Microbiol.">
        <title>The Global Catalogue of Microorganisms (GCM) 10K type strain sequencing project: providing services to taxonomists for standard genome sequencing and annotation.</title>
        <authorList>
            <consortium name="The Broad Institute Genomics Platform"/>
            <consortium name="The Broad Institute Genome Sequencing Center for Infectious Disease"/>
            <person name="Wu L."/>
            <person name="Ma J."/>
        </authorList>
    </citation>
    <scope>NUCLEOTIDE SEQUENCE [LARGE SCALE GENOMIC DNA]</scope>
    <source>
        <strain evidence="6">CCM 8653</strain>
    </source>
</reference>
<proteinExistence type="predicted"/>
<feature type="domain" description="GFO/IDH/MocA-like oxidoreductase" evidence="4">
    <location>
        <begin position="152"/>
        <end position="297"/>
    </location>
</feature>
<keyword evidence="6" id="KW-1185">Reference proteome</keyword>
<gene>
    <name evidence="5" type="ORF">GCM10007368_24240</name>
</gene>
<keyword evidence="1" id="KW-0560">Oxidoreductase</keyword>
<dbReference type="Gene3D" id="3.40.50.720">
    <property type="entry name" value="NAD(P)-binding Rossmann-like Domain"/>
    <property type="match status" value="1"/>
</dbReference>
<dbReference type="InterPro" id="IPR050463">
    <property type="entry name" value="Gfo/Idh/MocA_oxidrdct_glycsds"/>
</dbReference>
<sequence>MTQEHHDADLPELGVAAVGHSFMGAVHSHAWRTVSHVGSPRVRARMRVLAGRDLDRTAAAARRLGWSEATDDWRRVLERDDVHVVDVLTPGDSHEEIAVAALEAGKHVICEKPLASSVAAAERMAAAARAASARGVRSMVAFNYRQVPALALARQLVAAGRLGTVRQVRAVYLQDFIVDESFPLTWRLQADRAGSGALGDIGSHIVDAAQFVTGQLLTQVSGTTETFVTRRPVEAAPATGGLAARGSGELGDVTVDDAAAFVGRGDGGALMTFEATRMATGRKNAMRLEVNGSRGSVAFDFEAMNELWLYDRDLPGAENGFRRILATEPEHPRLENWWPAGHGLGYDHTFVHELQEFCEAVHGGRDPSPSFDDGLQVQRVLDAVQRSAADAARFTDV</sequence>
<dbReference type="SUPFAM" id="SSF55347">
    <property type="entry name" value="Glyceraldehyde-3-phosphate dehydrogenase-like, C-terminal domain"/>
    <property type="match status" value="1"/>
</dbReference>
<feature type="domain" description="Gfo/Idh/MocA-like oxidoreductase N-terminal" evidence="3">
    <location>
        <begin position="14"/>
        <end position="133"/>
    </location>
</feature>
<dbReference type="Proteomes" id="UP000632535">
    <property type="component" value="Unassembled WGS sequence"/>
</dbReference>
<dbReference type="EMBL" id="BMDG01000007">
    <property type="protein sequence ID" value="GGI09051.1"/>
    <property type="molecule type" value="Genomic_DNA"/>
</dbReference>
<evidence type="ECO:0000313" key="5">
    <source>
        <dbReference type="EMBL" id="GGI09051.1"/>
    </source>
</evidence>
<protein>
    <submittedName>
        <fullName evidence="5">Oxidoreductase</fullName>
    </submittedName>
</protein>
<dbReference type="InterPro" id="IPR036291">
    <property type="entry name" value="NAD(P)-bd_dom_sf"/>
</dbReference>
<dbReference type="PANTHER" id="PTHR43818:SF11">
    <property type="entry name" value="BCDNA.GH03377"/>
    <property type="match status" value="1"/>
</dbReference>
<dbReference type="Pfam" id="PF22725">
    <property type="entry name" value="GFO_IDH_MocA_C3"/>
    <property type="match status" value="1"/>
</dbReference>
<dbReference type="PANTHER" id="PTHR43818">
    <property type="entry name" value="BCDNA.GH03377"/>
    <property type="match status" value="1"/>
</dbReference>
<name>A0ABQ2B827_9MICO</name>
<dbReference type="RefSeq" id="WP_188523954.1">
    <property type="nucleotide sequence ID" value="NZ_BMDG01000007.1"/>
</dbReference>
<dbReference type="Gene3D" id="3.30.360.10">
    <property type="entry name" value="Dihydrodipicolinate Reductase, domain 2"/>
    <property type="match status" value="1"/>
</dbReference>
<comment type="caution">
    <text evidence="5">The sequence shown here is derived from an EMBL/GenBank/DDBJ whole genome shotgun (WGS) entry which is preliminary data.</text>
</comment>
<dbReference type="Pfam" id="PF01408">
    <property type="entry name" value="GFO_IDH_MocA"/>
    <property type="match status" value="1"/>
</dbReference>
<dbReference type="SUPFAM" id="SSF51735">
    <property type="entry name" value="NAD(P)-binding Rossmann-fold domains"/>
    <property type="match status" value="1"/>
</dbReference>
<evidence type="ECO:0000313" key="6">
    <source>
        <dbReference type="Proteomes" id="UP000632535"/>
    </source>
</evidence>
<dbReference type="InterPro" id="IPR055170">
    <property type="entry name" value="GFO_IDH_MocA-like_dom"/>
</dbReference>
<keyword evidence="2" id="KW-0520">NAD</keyword>
<organism evidence="5 6">
    <name type="scientific">Isoptericola cucumis</name>
    <dbReference type="NCBI Taxonomy" id="1776856"/>
    <lineage>
        <taxon>Bacteria</taxon>
        <taxon>Bacillati</taxon>
        <taxon>Actinomycetota</taxon>
        <taxon>Actinomycetes</taxon>
        <taxon>Micrococcales</taxon>
        <taxon>Promicromonosporaceae</taxon>
        <taxon>Isoptericola</taxon>
    </lineage>
</organism>
<dbReference type="InterPro" id="IPR000683">
    <property type="entry name" value="Gfo/Idh/MocA-like_OxRdtase_N"/>
</dbReference>
<evidence type="ECO:0000256" key="1">
    <source>
        <dbReference type="ARBA" id="ARBA00023002"/>
    </source>
</evidence>
<evidence type="ECO:0000259" key="3">
    <source>
        <dbReference type="Pfam" id="PF01408"/>
    </source>
</evidence>
<evidence type="ECO:0000256" key="2">
    <source>
        <dbReference type="ARBA" id="ARBA00023027"/>
    </source>
</evidence>